<dbReference type="InterPro" id="IPR011050">
    <property type="entry name" value="Pectin_lyase_fold/virulence"/>
</dbReference>
<protein>
    <submittedName>
        <fullName evidence="2">Glycoside hydrolase family 55 protein</fullName>
    </submittedName>
</protein>
<keyword evidence="1" id="KW-0732">Signal</keyword>
<keyword evidence="3" id="KW-1185">Reference proteome</keyword>
<dbReference type="Proteomes" id="UP001056386">
    <property type="component" value="Chromosome 1"/>
</dbReference>
<reference evidence="2" key="1">
    <citation type="submission" date="2022-06" db="EMBL/GenBank/DDBJ databases">
        <title>Draft genome sequence of Burkholderia glumae strain GR20004 isolated from rice panicle showing bacterial panicle blight.</title>
        <authorList>
            <person name="Choi S.Y."/>
            <person name="Lee Y.H."/>
        </authorList>
    </citation>
    <scope>NUCLEOTIDE SEQUENCE</scope>
    <source>
        <strain evidence="2">GR20004</strain>
    </source>
</reference>
<sequence length="651" mass="65974">MKKIVFTLTAAFALLFSFVPRVAVAQFVPGQVLTAQQLNSTLSSIAANALPVSGGTLTGPLQGTAATFNSGSFASLSSSGPVTFSTPLAFASGGTGATTALGATGNLQFQASLSGAGGRSVASKLSDVVSILDFPGCDKTGTTDSTACIQAALNSGARTVYVPAGQYRESGLTLPQTQGFTLYGDGPNSVLIQTGGSIGYPAISGAFTFDSHSTIRDLKFDGTAGTGNTIDTSYAQTLDLLNLAFNNVPVGYSSIKLDGNPATGVYMHDVRLKNIRIYSTTAGKAGIELGAYASDSTIDGFIMNGGFVVNYCLYANPGAQTTMVQNSHPYNAAINVVRLAGNNNDFGFIGDTIDNALGDVFYIKNSTHTRISSTWIESINSFQRGLVLDGSSNNTAMGLGCQTYGVTNATSCVAEINGAAGNQIFGAQLDSASNYSTPFNLSGAGSFYQSVNSGNSLNAMSAASGASPSITATGSDGTIPITLNPKGGGGVVLNFSNSVTASYYSDTAGELALEVYNRSTPTTKYNLNLVKYGGRLLLGGVDDGTNKLQVGGSAAVYGNLTVTGAGAMPLYSTAGAFANAPHMVKGTATLASGAATVTLSGAAVYTSSTSYACTATDTTAANAVRVSQTSGTSFALSGTGTDVVQFLCAGN</sequence>
<keyword evidence="2" id="KW-0378">Hydrolase</keyword>
<name>A0ABY5BC59_BURGL</name>
<dbReference type="EMBL" id="CP099587">
    <property type="protein sequence ID" value="USS44600.1"/>
    <property type="molecule type" value="Genomic_DNA"/>
</dbReference>
<accession>A0ABY5BC59</accession>
<dbReference type="Gene3D" id="2.160.20.10">
    <property type="entry name" value="Single-stranded right-handed beta-helix, Pectin lyase-like"/>
    <property type="match status" value="1"/>
</dbReference>
<feature type="signal peptide" evidence="1">
    <location>
        <begin position="1"/>
        <end position="25"/>
    </location>
</feature>
<dbReference type="SUPFAM" id="SSF51126">
    <property type="entry name" value="Pectin lyase-like"/>
    <property type="match status" value="1"/>
</dbReference>
<proteinExistence type="predicted"/>
<feature type="chain" id="PRO_5046958261" evidence="1">
    <location>
        <begin position="26"/>
        <end position="651"/>
    </location>
</feature>
<gene>
    <name evidence="2" type="ORF">NFI99_23520</name>
</gene>
<dbReference type="RefSeq" id="WP_039203327.1">
    <property type="nucleotide sequence ID" value="NZ_CP099587.1"/>
</dbReference>
<dbReference type="GO" id="GO:0016787">
    <property type="term" value="F:hydrolase activity"/>
    <property type="evidence" value="ECO:0007669"/>
    <property type="project" value="UniProtKB-KW"/>
</dbReference>
<evidence type="ECO:0000313" key="3">
    <source>
        <dbReference type="Proteomes" id="UP001056386"/>
    </source>
</evidence>
<evidence type="ECO:0000256" key="1">
    <source>
        <dbReference type="SAM" id="SignalP"/>
    </source>
</evidence>
<evidence type="ECO:0000313" key="2">
    <source>
        <dbReference type="EMBL" id="USS44600.1"/>
    </source>
</evidence>
<organism evidence="2 3">
    <name type="scientific">Burkholderia glumae</name>
    <name type="common">Pseudomonas glumae</name>
    <dbReference type="NCBI Taxonomy" id="337"/>
    <lineage>
        <taxon>Bacteria</taxon>
        <taxon>Pseudomonadati</taxon>
        <taxon>Pseudomonadota</taxon>
        <taxon>Betaproteobacteria</taxon>
        <taxon>Burkholderiales</taxon>
        <taxon>Burkholderiaceae</taxon>
        <taxon>Burkholderia</taxon>
    </lineage>
</organism>
<dbReference type="InterPro" id="IPR012334">
    <property type="entry name" value="Pectin_lyas_fold"/>
</dbReference>